<evidence type="ECO:0000313" key="1">
    <source>
        <dbReference type="EMBL" id="KKM94146.1"/>
    </source>
</evidence>
<reference evidence="1" key="1">
    <citation type="journal article" date="2015" name="Nature">
        <title>Complex archaea that bridge the gap between prokaryotes and eukaryotes.</title>
        <authorList>
            <person name="Spang A."/>
            <person name="Saw J.H."/>
            <person name="Jorgensen S.L."/>
            <person name="Zaremba-Niedzwiedzka K."/>
            <person name="Martijn J."/>
            <person name="Lind A.E."/>
            <person name="van Eijk R."/>
            <person name="Schleper C."/>
            <person name="Guy L."/>
            <person name="Ettema T.J."/>
        </authorList>
    </citation>
    <scope>NUCLEOTIDE SEQUENCE</scope>
</reference>
<proteinExistence type="predicted"/>
<dbReference type="AlphaFoldDB" id="A0A0F9M460"/>
<comment type="caution">
    <text evidence="1">The sequence shown here is derived from an EMBL/GenBank/DDBJ whole genome shotgun (WGS) entry which is preliminary data.</text>
</comment>
<organism evidence="1">
    <name type="scientific">marine sediment metagenome</name>
    <dbReference type="NCBI Taxonomy" id="412755"/>
    <lineage>
        <taxon>unclassified sequences</taxon>
        <taxon>metagenomes</taxon>
        <taxon>ecological metagenomes</taxon>
    </lineage>
</organism>
<dbReference type="EMBL" id="LAZR01006174">
    <property type="protein sequence ID" value="KKM94146.1"/>
    <property type="molecule type" value="Genomic_DNA"/>
</dbReference>
<sequence length="143" mass="15964">MNNEEVYEIQSPLSGRQTYHDAKMEVALDIVEGLRCGGCELVIVGEGIQCFCKDELIAVLASAHETSRWCSEDCLFENHEDPTLLPPGQGYPALLEEVPEEADPYCHAGKDGDCIWDGCPQEANNRKNYQSWCPLAKKEEDDV</sequence>
<accession>A0A0F9M460</accession>
<gene>
    <name evidence="1" type="ORF">LCGC14_1201250</name>
</gene>
<name>A0A0F9M460_9ZZZZ</name>
<protein>
    <submittedName>
        <fullName evidence="1">Uncharacterized protein</fullName>
    </submittedName>
</protein>